<dbReference type="EMBL" id="QRYC01000043">
    <property type="protein sequence ID" value="RGU53670.1"/>
    <property type="molecule type" value="Genomic_DNA"/>
</dbReference>
<evidence type="ECO:0000256" key="14">
    <source>
        <dbReference type="ARBA" id="ARBA00041069"/>
    </source>
</evidence>
<dbReference type="PANTHER" id="PTHR43730">
    <property type="entry name" value="BETA-MANNOSIDASE"/>
    <property type="match status" value="1"/>
</dbReference>
<evidence type="ECO:0000313" key="22">
    <source>
        <dbReference type="Proteomes" id="UP000284243"/>
    </source>
</evidence>
<dbReference type="SUPFAM" id="SSF49785">
    <property type="entry name" value="Galactose-binding domain-like"/>
    <property type="match status" value="1"/>
</dbReference>
<evidence type="ECO:0000256" key="10">
    <source>
        <dbReference type="ARBA" id="ARBA00023180"/>
    </source>
</evidence>
<feature type="domain" description="Glycoside hydrolase family 2 immunoglobulin-like beta-sandwich" evidence="17">
    <location>
        <begin position="224"/>
        <end position="323"/>
    </location>
</feature>
<keyword evidence="8 16" id="KW-0732">Signal</keyword>
<dbReference type="InterPro" id="IPR036156">
    <property type="entry name" value="Beta-gal/glucu_dom_sf"/>
</dbReference>
<evidence type="ECO:0000256" key="4">
    <source>
        <dbReference type="ARBA" id="ARBA00004740"/>
    </source>
</evidence>
<organism evidence="21 22">
    <name type="scientific">Odoribacter splanchnicus</name>
    <dbReference type="NCBI Taxonomy" id="28118"/>
    <lineage>
        <taxon>Bacteria</taxon>
        <taxon>Pseudomonadati</taxon>
        <taxon>Bacteroidota</taxon>
        <taxon>Bacteroidia</taxon>
        <taxon>Bacteroidales</taxon>
        <taxon>Odoribacteraceae</taxon>
        <taxon>Odoribacter</taxon>
    </lineage>
</organism>
<dbReference type="InterPro" id="IPR013783">
    <property type="entry name" value="Ig-like_fold"/>
</dbReference>
<dbReference type="GO" id="GO:0004567">
    <property type="term" value="F:beta-mannosidase activity"/>
    <property type="evidence" value="ECO:0007669"/>
    <property type="project" value="UniProtKB-EC"/>
</dbReference>
<gene>
    <name evidence="21" type="ORF">DWW57_18305</name>
</gene>
<dbReference type="InterPro" id="IPR041625">
    <property type="entry name" value="Beta-mannosidase_Ig"/>
</dbReference>
<evidence type="ECO:0000259" key="17">
    <source>
        <dbReference type="Pfam" id="PF00703"/>
    </source>
</evidence>
<feature type="signal peptide" evidence="16">
    <location>
        <begin position="1"/>
        <end position="19"/>
    </location>
</feature>
<dbReference type="InterPro" id="IPR017853">
    <property type="entry name" value="GH"/>
</dbReference>
<evidence type="ECO:0000256" key="9">
    <source>
        <dbReference type="ARBA" id="ARBA00022801"/>
    </source>
</evidence>
<dbReference type="InterPro" id="IPR050887">
    <property type="entry name" value="Beta-mannosidase_GH2"/>
</dbReference>
<sequence length="852" mass="98984">MSKFVITLVVFSLYSMSFASTPPIRQELGNNWQFRQYHIGKWLPAEVPGTVHTDLINNGIIEDPFYRDNEKHIQWIDKADWEYELRFQVDEQLAGQKHKQLVFQGLDTWCDITLNGQPLLSTNNMFRTWKADVSGLLSDKENILHLRFRSPIRQGMKEMEKYGLPLPASNDQSENGGMGPNRVSVFSRKAPYHFGWDWGPRLVTSGIWRPIFLEGWDDLNIEQVFIEQPQVTPVQADLKASVRLTTEHHEKLIAEVKCDSRILAKSEVETQPGENRLTLPFTIKKPRLWWSNGLGKANLYSFRIDLKKDGKVVASREVTTGLRSLKLVRRQDTQGETFYFELNGIPVFAKGVNAIPNDVFLPRISRSDYEKMVTDAANANMNMIRIWGGGIYEDDYFYELCDRHGIMVWQDFMFACAMYPGDPEFLENVKQEAVDNVIRLRNHPCIALWCGNNEIDAAWRGWGWKREYTQQQQERIFKAYTDVFHRLLPEVIEKYTDGDDYWPSSPMSGPEIGDHEIRPANRGDNHYWGVWHEKHKFEEYEKNIGRFISEHGFQSFPEFETVRQYTLPEDYDIESEIMSAHQRSGIGNLRIREYMGWYYQVPEDFGQMLYMSQVLQARAMRIAMETHRRHMPYCMGSLVWQLNDCWPVASWSTTDYYHNWKAAQYALREACKPVILAPQVTADSLKLWVVNDLPTPLAGTYTLEIKGFDGKLHQTRQGKYKIKANEAAPIAASSIAGLLQDNSHRETMAVITIRQGKKIVDRQNVYFALPKELLLRQPDIQIQISEEQGKKYLTATTDRLACDVMFYLPGVKAVFTDNYKDLLPGHPFRTEIRTTLSKEEIEQQIRCRWVGK</sequence>
<dbReference type="GO" id="GO:0005975">
    <property type="term" value="P:carbohydrate metabolic process"/>
    <property type="evidence" value="ECO:0007669"/>
    <property type="project" value="InterPro"/>
</dbReference>
<comment type="subcellular location">
    <subcellularLocation>
        <location evidence="2">Lysosome</location>
    </subcellularLocation>
    <subcellularLocation>
        <location evidence="3">Secreted</location>
    </subcellularLocation>
</comment>
<dbReference type="GO" id="GO:0006516">
    <property type="term" value="P:glycoprotein catabolic process"/>
    <property type="evidence" value="ECO:0007669"/>
    <property type="project" value="TreeGrafter"/>
</dbReference>
<dbReference type="PANTHER" id="PTHR43730:SF1">
    <property type="entry name" value="BETA-MANNOSIDASE"/>
    <property type="match status" value="1"/>
</dbReference>
<dbReference type="Pfam" id="PF22666">
    <property type="entry name" value="Glyco_hydro_2_N2"/>
    <property type="match status" value="1"/>
</dbReference>
<dbReference type="Proteomes" id="UP000284243">
    <property type="component" value="Unassembled WGS sequence"/>
</dbReference>
<dbReference type="FunFam" id="3.20.20.80:FF:000050">
    <property type="entry name" value="Beta-mannosidase B"/>
    <property type="match status" value="1"/>
</dbReference>
<reference evidence="21 22" key="1">
    <citation type="submission" date="2018-08" db="EMBL/GenBank/DDBJ databases">
        <title>A genome reference for cultivated species of the human gut microbiota.</title>
        <authorList>
            <person name="Zou Y."/>
            <person name="Xue W."/>
            <person name="Luo G."/>
        </authorList>
    </citation>
    <scope>NUCLEOTIDE SEQUENCE [LARGE SCALE GENOMIC DNA]</scope>
    <source>
        <strain evidence="21 22">AF16-14</strain>
    </source>
</reference>
<dbReference type="SUPFAM" id="SSF51445">
    <property type="entry name" value="(Trans)glycosidases"/>
    <property type="match status" value="1"/>
</dbReference>
<dbReference type="RefSeq" id="WP_118160809.1">
    <property type="nucleotide sequence ID" value="NZ_JBCOLM010000013.1"/>
</dbReference>
<feature type="chain" id="PRO_5019384276" description="Beta-mannosidase B" evidence="16">
    <location>
        <begin position="20"/>
        <end position="852"/>
    </location>
</feature>
<dbReference type="AlphaFoldDB" id="A0A412TJB2"/>
<evidence type="ECO:0000256" key="13">
    <source>
        <dbReference type="ARBA" id="ARBA00038429"/>
    </source>
</evidence>
<evidence type="ECO:0000256" key="2">
    <source>
        <dbReference type="ARBA" id="ARBA00004371"/>
    </source>
</evidence>
<evidence type="ECO:0000256" key="15">
    <source>
        <dbReference type="ARBA" id="ARBA00041614"/>
    </source>
</evidence>
<evidence type="ECO:0000259" key="19">
    <source>
        <dbReference type="Pfam" id="PF17786"/>
    </source>
</evidence>
<evidence type="ECO:0000256" key="11">
    <source>
        <dbReference type="ARBA" id="ARBA00023228"/>
    </source>
</evidence>
<keyword evidence="12" id="KW-0326">Glycosidase</keyword>
<dbReference type="EC" id="3.2.1.25" evidence="6"/>
<dbReference type="Pfam" id="PF17753">
    <property type="entry name" value="Ig_mannosidase"/>
    <property type="match status" value="1"/>
</dbReference>
<dbReference type="Gene3D" id="2.60.40.10">
    <property type="entry name" value="Immunoglobulins"/>
    <property type="match status" value="3"/>
</dbReference>
<dbReference type="GO" id="GO:0005576">
    <property type="term" value="C:extracellular region"/>
    <property type="evidence" value="ECO:0007669"/>
    <property type="project" value="UniProtKB-SubCell"/>
</dbReference>
<dbReference type="Gene3D" id="3.20.20.80">
    <property type="entry name" value="Glycosidases"/>
    <property type="match status" value="1"/>
</dbReference>
<evidence type="ECO:0000256" key="3">
    <source>
        <dbReference type="ARBA" id="ARBA00004613"/>
    </source>
</evidence>
<keyword evidence="11" id="KW-0458">Lysosome</keyword>
<name>A0A412TJB2_9BACT</name>
<comment type="catalytic activity">
    <reaction evidence="1">
        <text>Hydrolysis of terminal, non-reducing beta-D-mannose residues in beta-D-mannosides.</text>
        <dbReference type="EC" id="3.2.1.25"/>
    </reaction>
</comment>
<keyword evidence="9 21" id="KW-0378">Hydrolase</keyword>
<dbReference type="InterPro" id="IPR054593">
    <property type="entry name" value="Beta-mannosidase-like_N2"/>
</dbReference>
<dbReference type="Pfam" id="PF17786">
    <property type="entry name" value="Mannosidase_ig"/>
    <property type="match status" value="1"/>
</dbReference>
<dbReference type="InterPro" id="IPR041447">
    <property type="entry name" value="Mannosidase_ig"/>
</dbReference>
<evidence type="ECO:0000256" key="7">
    <source>
        <dbReference type="ARBA" id="ARBA00022525"/>
    </source>
</evidence>
<feature type="domain" description="Beta-mannosidase-like galactose-binding" evidence="20">
    <location>
        <begin position="32"/>
        <end position="209"/>
    </location>
</feature>
<dbReference type="GO" id="GO:0005764">
    <property type="term" value="C:lysosome"/>
    <property type="evidence" value="ECO:0007669"/>
    <property type="project" value="UniProtKB-SubCell"/>
</dbReference>
<evidence type="ECO:0000259" key="20">
    <source>
        <dbReference type="Pfam" id="PF22666"/>
    </source>
</evidence>
<evidence type="ECO:0000256" key="5">
    <source>
        <dbReference type="ARBA" id="ARBA00011738"/>
    </source>
</evidence>
<feature type="domain" description="Beta-mannosidase Ig-fold" evidence="18">
    <location>
        <begin position="775"/>
        <end position="848"/>
    </location>
</feature>
<dbReference type="Pfam" id="PF00703">
    <property type="entry name" value="Glyco_hydro_2"/>
    <property type="match status" value="1"/>
</dbReference>
<evidence type="ECO:0000313" key="21">
    <source>
        <dbReference type="EMBL" id="RGU53670.1"/>
    </source>
</evidence>
<protein>
    <recommendedName>
        <fullName evidence="14">Beta-mannosidase B</fullName>
        <ecNumber evidence="6">3.2.1.25</ecNumber>
    </recommendedName>
    <alternativeName>
        <fullName evidence="15">Mannanase B</fullName>
    </alternativeName>
</protein>
<evidence type="ECO:0000256" key="16">
    <source>
        <dbReference type="SAM" id="SignalP"/>
    </source>
</evidence>
<feature type="domain" description="Mannosidase Ig/CBM-like" evidence="19">
    <location>
        <begin position="684"/>
        <end position="772"/>
    </location>
</feature>
<comment type="similarity">
    <text evidence="13">Belongs to the glycosyl hydrolase 2 family. Beta-mannosidase B subfamily.</text>
</comment>
<dbReference type="SUPFAM" id="SSF49303">
    <property type="entry name" value="beta-Galactosidase/glucuronidase domain"/>
    <property type="match status" value="3"/>
</dbReference>
<accession>A0A412TJB2</accession>
<evidence type="ECO:0000256" key="6">
    <source>
        <dbReference type="ARBA" id="ARBA00012754"/>
    </source>
</evidence>
<comment type="caution">
    <text evidence="21">The sequence shown here is derived from an EMBL/GenBank/DDBJ whole genome shotgun (WGS) entry which is preliminary data.</text>
</comment>
<comment type="subunit">
    <text evidence="5">Homodimer.</text>
</comment>
<dbReference type="InterPro" id="IPR008979">
    <property type="entry name" value="Galactose-bd-like_sf"/>
</dbReference>
<keyword evidence="7" id="KW-0964">Secreted</keyword>
<proteinExistence type="inferred from homology"/>
<dbReference type="Gene3D" id="2.60.120.260">
    <property type="entry name" value="Galactose-binding domain-like"/>
    <property type="match status" value="1"/>
</dbReference>
<dbReference type="FunFam" id="2.60.120.260:FF:000060">
    <property type="entry name" value="Probable beta-mannosidase"/>
    <property type="match status" value="1"/>
</dbReference>
<evidence type="ECO:0000256" key="12">
    <source>
        <dbReference type="ARBA" id="ARBA00023295"/>
    </source>
</evidence>
<keyword evidence="10" id="KW-0325">Glycoprotein</keyword>
<evidence type="ECO:0000256" key="1">
    <source>
        <dbReference type="ARBA" id="ARBA00000829"/>
    </source>
</evidence>
<evidence type="ECO:0000256" key="8">
    <source>
        <dbReference type="ARBA" id="ARBA00022729"/>
    </source>
</evidence>
<evidence type="ECO:0000259" key="18">
    <source>
        <dbReference type="Pfam" id="PF17753"/>
    </source>
</evidence>
<dbReference type="InterPro" id="IPR006102">
    <property type="entry name" value="Ig-like_GH2"/>
</dbReference>
<comment type="pathway">
    <text evidence="4">Glycan metabolism; N-glycan degradation.</text>
</comment>